<dbReference type="InterPro" id="IPR002654">
    <property type="entry name" value="Glyco_trans_25"/>
</dbReference>
<dbReference type="EMBL" id="UINC01002086">
    <property type="protein sequence ID" value="SUZ92746.1"/>
    <property type="molecule type" value="Genomic_DNA"/>
</dbReference>
<accession>A0A381RLL9</accession>
<feature type="domain" description="Glycosyl transferase family 25" evidence="1">
    <location>
        <begin position="101"/>
        <end position="296"/>
    </location>
</feature>
<evidence type="ECO:0000313" key="2">
    <source>
        <dbReference type="EMBL" id="SUZ92746.1"/>
    </source>
</evidence>
<dbReference type="Pfam" id="PF01755">
    <property type="entry name" value="Glyco_transf_25"/>
    <property type="match status" value="1"/>
</dbReference>
<proteinExistence type="predicted"/>
<protein>
    <recommendedName>
        <fullName evidence="1">Glycosyl transferase family 25 domain-containing protein</fullName>
    </recommendedName>
</protein>
<evidence type="ECO:0000259" key="1">
    <source>
        <dbReference type="Pfam" id="PF01755"/>
    </source>
</evidence>
<gene>
    <name evidence="2" type="ORF">METZ01_LOCUS45600</name>
</gene>
<dbReference type="AlphaFoldDB" id="A0A381RLL9"/>
<organism evidence="2">
    <name type="scientific">marine metagenome</name>
    <dbReference type="NCBI Taxonomy" id="408172"/>
    <lineage>
        <taxon>unclassified sequences</taxon>
        <taxon>metagenomes</taxon>
        <taxon>ecological metagenomes</taxon>
    </lineage>
</organism>
<reference evidence="2" key="1">
    <citation type="submission" date="2018-05" db="EMBL/GenBank/DDBJ databases">
        <authorList>
            <person name="Lanie J.A."/>
            <person name="Ng W.-L."/>
            <person name="Kazmierczak K.M."/>
            <person name="Andrzejewski T.M."/>
            <person name="Davidsen T.M."/>
            <person name="Wayne K.J."/>
            <person name="Tettelin H."/>
            <person name="Glass J.I."/>
            <person name="Rusch D."/>
            <person name="Podicherti R."/>
            <person name="Tsui H.-C.T."/>
            <person name="Winkler M.E."/>
        </authorList>
    </citation>
    <scope>NUCLEOTIDE SEQUENCE</scope>
</reference>
<dbReference type="CDD" id="cd06532">
    <property type="entry name" value="Glyco_transf_25"/>
    <property type="match status" value="1"/>
</dbReference>
<sequence length="339" mass="40466">MKIAFAYEINDYSIFNNNYNILYLTHENFNRINEIINSMKYFSCNVDNIFQILLLQSYNIDITKILIIEFEYYQMKEKFQKLFPNFQYLMIQKNNDFNYVTLMVNLDRRSDRIYNFHNTYNKKYPEFLKKLIRFPAVDGKTYDFKDDMHLFDLKQLPFKKQRNPYDNHGYRAGVLGCSLSHFNIWKKLVETDEQKENDFILVLEDDIQLCDNFDIKLNELLNDLNKDKKWGLCFLGFTDFKNFNDVKISDKLIQFSGKTRLNGGGTFAYLIRKKGARKLVENALKYKIQQAIDWFMIEQFDEIICYKAEPELVFSAVANNDPNSDSDVQNLNHKIINLN</sequence>
<name>A0A381RLL9_9ZZZZ</name>